<evidence type="ECO:0000259" key="1">
    <source>
        <dbReference type="Pfam" id="PF03811"/>
    </source>
</evidence>
<keyword evidence="3" id="KW-1185">Reference proteome</keyword>
<feature type="domain" description="InsA N-terminal zinc ribbon" evidence="1">
    <location>
        <begin position="7"/>
        <end position="37"/>
    </location>
</feature>
<protein>
    <submittedName>
        <fullName evidence="2">InsA-like protein</fullName>
    </submittedName>
</protein>
<dbReference type="Pfam" id="PF03811">
    <property type="entry name" value="Zn_ribbon_InsA"/>
    <property type="match status" value="1"/>
</dbReference>
<dbReference type="OrthoDB" id="1086493at2"/>
<dbReference type="AlphaFoldDB" id="A0A315Z843"/>
<proteinExistence type="predicted"/>
<dbReference type="InterPro" id="IPR051354">
    <property type="entry name" value="Transposase_27_IS1"/>
</dbReference>
<dbReference type="RefSeq" id="WP_109620520.1">
    <property type="nucleotide sequence ID" value="NZ_QGDO01000005.1"/>
</dbReference>
<dbReference type="InterPro" id="IPR003220">
    <property type="entry name" value="InsA_N_dom_Znf"/>
</dbReference>
<dbReference type="GO" id="GO:0006313">
    <property type="term" value="P:DNA transposition"/>
    <property type="evidence" value="ECO:0007669"/>
    <property type="project" value="InterPro"/>
</dbReference>
<organism evidence="2 3">
    <name type="scientific">Sediminitomix flava</name>
    <dbReference type="NCBI Taxonomy" id="379075"/>
    <lineage>
        <taxon>Bacteria</taxon>
        <taxon>Pseudomonadati</taxon>
        <taxon>Bacteroidota</taxon>
        <taxon>Cytophagia</taxon>
        <taxon>Cytophagales</taxon>
        <taxon>Flammeovirgaceae</taxon>
        <taxon>Sediminitomix</taxon>
    </lineage>
</organism>
<dbReference type="PANTHER" id="PTHR33293">
    <property type="entry name" value="INSERTION ELEMENT IS1 1 PROTEIN INSB-RELATED"/>
    <property type="match status" value="1"/>
</dbReference>
<dbReference type="EMBL" id="QGDO01000005">
    <property type="protein sequence ID" value="PWJ40095.1"/>
    <property type="molecule type" value="Genomic_DNA"/>
</dbReference>
<accession>A0A315Z843</accession>
<dbReference type="PANTHER" id="PTHR33293:SF1">
    <property type="entry name" value="INSERTION ELEMENT IS1 1 PROTEIN INSB-RELATED"/>
    <property type="match status" value="1"/>
</dbReference>
<evidence type="ECO:0000313" key="3">
    <source>
        <dbReference type="Proteomes" id="UP000245535"/>
    </source>
</evidence>
<comment type="caution">
    <text evidence="2">The sequence shown here is derived from an EMBL/GenBank/DDBJ whole genome shotgun (WGS) entry which is preliminary data.</text>
</comment>
<sequence length="131" mass="15294">MPNSKYLSCPSCNSNDIVKNGLIHTKKKQNYKCKSCKRQFVEHNNHYVSEETKAIIRRLLLERVSQRGIARATNVSLSWLRLFINQELAKIPKHLNCSLQKNPKLVSTPRVLEVDEMWSFKKRINVGFGYF</sequence>
<evidence type="ECO:0000313" key="2">
    <source>
        <dbReference type="EMBL" id="PWJ40095.1"/>
    </source>
</evidence>
<gene>
    <name evidence="2" type="ORF">BC781_105158</name>
</gene>
<dbReference type="Proteomes" id="UP000245535">
    <property type="component" value="Unassembled WGS sequence"/>
</dbReference>
<name>A0A315Z843_SEDFL</name>
<reference evidence="2 3" key="1">
    <citation type="submission" date="2018-03" db="EMBL/GenBank/DDBJ databases">
        <title>Genomic Encyclopedia of Archaeal and Bacterial Type Strains, Phase II (KMG-II): from individual species to whole genera.</title>
        <authorList>
            <person name="Goeker M."/>
        </authorList>
    </citation>
    <scope>NUCLEOTIDE SEQUENCE [LARGE SCALE GENOMIC DNA]</scope>
    <source>
        <strain evidence="2 3">DSM 28229</strain>
    </source>
</reference>